<proteinExistence type="predicted"/>
<dbReference type="InterPro" id="IPR015943">
    <property type="entry name" value="WD40/YVTN_repeat-like_dom_sf"/>
</dbReference>
<dbReference type="SUPFAM" id="SSF50978">
    <property type="entry name" value="WD40 repeat-like"/>
    <property type="match status" value="1"/>
</dbReference>
<keyword evidence="9" id="KW-1133">Transmembrane helix</keyword>
<organism evidence="12 13">
    <name type="scientific">Reticulomyxa filosa</name>
    <dbReference type="NCBI Taxonomy" id="46433"/>
    <lineage>
        <taxon>Eukaryota</taxon>
        <taxon>Sar</taxon>
        <taxon>Rhizaria</taxon>
        <taxon>Retaria</taxon>
        <taxon>Foraminifera</taxon>
        <taxon>Monothalamids</taxon>
        <taxon>Reticulomyxidae</taxon>
        <taxon>Reticulomyxa</taxon>
    </lineage>
</organism>
<evidence type="ECO:0000256" key="5">
    <source>
        <dbReference type="ARBA" id="ARBA00022737"/>
    </source>
</evidence>
<dbReference type="InterPro" id="IPR001680">
    <property type="entry name" value="WD40_rpt"/>
</dbReference>
<evidence type="ECO:0000313" key="12">
    <source>
        <dbReference type="EMBL" id="ETO24732.1"/>
    </source>
</evidence>
<dbReference type="Gene3D" id="2.130.10.10">
    <property type="entry name" value="YVTN repeat-like/Quinoprotein amine dehydrogenase"/>
    <property type="match status" value="2"/>
</dbReference>
<keyword evidence="7" id="KW-0931">ER-Golgi transport</keyword>
<dbReference type="PANTHER" id="PTHR23284:SF0">
    <property type="entry name" value="PROLACTIN REGULATORY ELEMENT-BINDING PROTEIN"/>
    <property type="match status" value="1"/>
</dbReference>
<evidence type="ECO:0000256" key="4">
    <source>
        <dbReference type="ARBA" id="ARBA00022692"/>
    </source>
</evidence>
<keyword evidence="4" id="KW-0812">Transmembrane</keyword>
<gene>
    <name evidence="12" type="ORF">RFI_12425</name>
</gene>
<comment type="caution">
    <text evidence="12">The sequence shown here is derived from an EMBL/GenBank/DDBJ whole genome shotgun (WGS) entry which is preliminary data.</text>
</comment>
<evidence type="ECO:0000256" key="10">
    <source>
        <dbReference type="ARBA" id="ARBA00023136"/>
    </source>
</evidence>
<dbReference type="Proteomes" id="UP000023152">
    <property type="component" value="Unassembled WGS sequence"/>
</dbReference>
<dbReference type="GO" id="GO:0005789">
    <property type="term" value="C:endoplasmic reticulum membrane"/>
    <property type="evidence" value="ECO:0007669"/>
    <property type="project" value="UniProtKB-SubCell"/>
</dbReference>
<dbReference type="GO" id="GO:0003400">
    <property type="term" value="P:regulation of COPII vesicle coating"/>
    <property type="evidence" value="ECO:0007669"/>
    <property type="project" value="TreeGrafter"/>
</dbReference>
<dbReference type="GO" id="GO:0015031">
    <property type="term" value="P:protein transport"/>
    <property type="evidence" value="ECO:0007669"/>
    <property type="project" value="UniProtKB-KW"/>
</dbReference>
<keyword evidence="10" id="KW-0472">Membrane</keyword>
<keyword evidence="6" id="KW-0256">Endoplasmic reticulum</keyword>
<keyword evidence="2" id="KW-0813">Transport</keyword>
<dbReference type="SMART" id="SM00320">
    <property type="entry name" value="WD40"/>
    <property type="match status" value="2"/>
</dbReference>
<keyword evidence="5" id="KW-0677">Repeat</keyword>
<dbReference type="AlphaFoldDB" id="X6NHA3"/>
<evidence type="ECO:0000256" key="7">
    <source>
        <dbReference type="ARBA" id="ARBA00022892"/>
    </source>
</evidence>
<reference evidence="12 13" key="1">
    <citation type="journal article" date="2013" name="Curr. Biol.">
        <title>The Genome of the Foraminiferan Reticulomyxa filosa.</title>
        <authorList>
            <person name="Glockner G."/>
            <person name="Hulsmann N."/>
            <person name="Schleicher M."/>
            <person name="Noegel A.A."/>
            <person name="Eichinger L."/>
            <person name="Gallinger C."/>
            <person name="Pawlowski J."/>
            <person name="Sierra R."/>
            <person name="Euteneuer U."/>
            <person name="Pillet L."/>
            <person name="Moustafa A."/>
            <person name="Platzer M."/>
            <person name="Groth M."/>
            <person name="Szafranski K."/>
            <person name="Schliwa M."/>
        </authorList>
    </citation>
    <scope>NUCLEOTIDE SEQUENCE [LARGE SCALE GENOMIC DNA]</scope>
</reference>
<evidence type="ECO:0000256" key="11">
    <source>
        <dbReference type="SAM" id="MobiDB-lite"/>
    </source>
</evidence>
<keyword evidence="8" id="KW-0653">Protein transport</keyword>
<evidence type="ECO:0000256" key="2">
    <source>
        <dbReference type="ARBA" id="ARBA00022448"/>
    </source>
</evidence>
<dbReference type="Pfam" id="PF00400">
    <property type="entry name" value="WD40"/>
    <property type="match status" value="1"/>
</dbReference>
<evidence type="ECO:0000256" key="3">
    <source>
        <dbReference type="ARBA" id="ARBA00022574"/>
    </source>
</evidence>
<dbReference type="GO" id="GO:0006888">
    <property type="term" value="P:endoplasmic reticulum to Golgi vesicle-mediated transport"/>
    <property type="evidence" value="ECO:0007669"/>
    <property type="project" value="TreeGrafter"/>
</dbReference>
<dbReference type="InterPro" id="IPR036322">
    <property type="entry name" value="WD40_repeat_dom_sf"/>
</dbReference>
<dbReference type="GO" id="GO:0005085">
    <property type="term" value="F:guanyl-nucleotide exchange factor activity"/>
    <property type="evidence" value="ECO:0007669"/>
    <property type="project" value="InterPro"/>
</dbReference>
<evidence type="ECO:0000256" key="6">
    <source>
        <dbReference type="ARBA" id="ARBA00022824"/>
    </source>
</evidence>
<protein>
    <submittedName>
        <fullName evidence="12">Uncharacterized protein</fullName>
    </submittedName>
</protein>
<name>X6NHA3_RETFI</name>
<accession>X6NHA3</accession>
<dbReference type="OrthoDB" id="2013972at2759"/>
<comment type="subcellular location">
    <subcellularLocation>
        <location evidence="1">Endoplasmic reticulum membrane</location>
        <topology evidence="1">Single-pass membrane protein</topology>
    </subcellularLocation>
</comment>
<dbReference type="EMBL" id="ASPP01008995">
    <property type="protein sequence ID" value="ETO24732.1"/>
    <property type="molecule type" value="Genomic_DNA"/>
</dbReference>
<feature type="region of interest" description="Disordered" evidence="11">
    <location>
        <begin position="66"/>
        <end position="88"/>
    </location>
</feature>
<sequence>MSLEVQYSNDLQEANGAKEVEDKTPVGIAFPVFCLEWCVNDVILAAGGGGPTKSGVSNGLEVLRLVSDEPREKSGNPEEKRHTDKSHDKEVKYNFRRHAWLATGSDITYAIKQHPHYPYQLIAAIGTKLVILEMNCPFEENEPPFSYQWEWSSKSRLPSPIEVLKHVQCETKSTNKEEDLDVRQLVTIDVCTSNQLESDDNKTSSISSCLIATGGTDRVVKLYSYDYISTQLTLEKAECVTHDDEIDHVLFSHCGTYIASCANEHFCKVWNIKRQQLEAELGYLTKEKVKALTKKERGNWLIRDCAWVTLESDSFWNNHKQLDSINPFAQTKQSLFRPSNKSQQYLLLAVNSGPLPSQKSFIYQYDAHRQFVCNNYCAVTKLRI</sequence>
<evidence type="ECO:0000313" key="13">
    <source>
        <dbReference type="Proteomes" id="UP000023152"/>
    </source>
</evidence>
<evidence type="ECO:0000256" key="1">
    <source>
        <dbReference type="ARBA" id="ARBA00004389"/>
    </source>
</evidence>
<keyword evidence="3" id="KW-0853">WD repeat</keyword>
<evidence type="ECO:0000256" key="8">
    <source>
        <dbReference type="ARBA" id="ARBA00022927"/>
    </source>
</evidence>
<evidence type="ECO:0000256" key="9">
    <source>
        <dbReference type="ARBA" id="ARBA00022989"/>
    </source>
</evidence>
<dbReference type="InterPro" id="IPR045260">
    <property type="entry name" value="Sec12-like"/>
</dbReference>
<keyword evidence="13" id="KW-1185">Reference proteome</keyword>
<dbReference type="PANTHER" id="PTHR23284">
    <property type="entry name" value="PROLACTIN REGULATORY ELEMENT BINDING PROTEIN"/>
    <property type="match status" value="1"/>
</dbReference>